<gene>
    <name evidence="1" type="ORF">N646_2238</name>
</gene>
<dbReference type="AlphaFoldDB" id="A0A2I3CDH3"/>
<evidence type="ECO:0000313" key="2">
    <source>
        <dbReference type="Proteomes" id="UP000016714"/>
    </source>
</evidence>
<accession>A0A2I3CDH3</accession>
<evidence type="ECO:0000313" key="1">
    <source>
        <dbReference type="EMBL" id="AGV18050.1"/>
    </source>
</evidence>
<reference evidence="1 2" key="1">
    <citation type="journal article" date="2015" name="Genome Announc.">
        <title>Complete genome sequence of Vibrio alginolyticus ATCC 17749.</title>
        <authorList>
            <person name="Liu X.F."/>
            <person name="Cao Y."/>
            <person name="Zhang H.L."/>
            <person name="Chen Y.J."/>
            <person name="Hu C.J."/>
        </authorList>
    </citation>
    <scope>NUCLEOTIDE SEQUENCE [LARGE SCALE GENOMIC DNA]</scope>
    <source>
        <strain evidence="2">ATCC 17749 / DSM 2171 / NBRC 15630 / NCIMB 1903 / NCTC 12160 / XII-53</strain>
    </source>
</reference>
<dbReference type="EMBL" id="CP006718">
    <property type="protein sequence ID" value="AGV18050.1"/>
    <property type="molecule type" value="Genomic_DNA"/>
</dbReference>
<protein>
    <submittedName>
        <fullName evidence="1">Uncharacterized protein</fullName>
    </submittedName>
</protein>
<dbReference type="Proteomes" id="UP000016714">
    <property type="component" value="Chromosome 1"/>
</dbReference>
<dbReference type="HOGENOM" id="CLU_3318863_0_0_6"/>
<organism evidence="1 2">
    <name type="scientific">Vibrio alginolyticus (strain ATCC 17749 / DSM 2171 / NBRC 15630 / NCIMB 1903 / NCTC 12160 / XII-53)</name>
    <dbReference type="NCBI Taxonomy" id="1219076"/>
    <lineage>
        <taxon>Bacteria</taxon>
        <taxon>Pseudomonadati</taxon>
        <taxon>Pseudomonadota</taxon>
        <taxon>Gammaproteobacteria</taxon>
        <taxon>Vibrionales</taxon>
        <taxon>Vibrionaceae</taxon>
        <taxon>Vibrio</taxon>
    </lineage>
</organism>
<proteinExistence type="predicted"/>
<sequence length="39" mass="4460">MTNRLSADKLSENNSQNHDVITPLAIKLRFMDCESKPNK</sequence>
<dbReference type="KEGG" id="vag:N646_2238"/>
<name>A0A2I3CDH3_VIBAX</name>